<evidence type="ECO:0000313" key="2">
    <source>
        <dbReference type="Proteomes" id="UP000555564"/>
    </source>
</evidence>
<evidence type="ECO:0000313" key="1">
    <source>
        <dbReference type="EMBL" id="MBB6472039.1"/>
    </source>
</evidence>
<dbReference type="RefSeq" id="WP_184979159.1">
    <property type="nucleotide sequence ID" value="NZ_BAAALO010000017.1"/>
</dbReference>
<dbReference type="AlphaFoldDB" id="A0A7X0M6I4"/>
<organism evidence="1 2">
    <name type="scientific">Sphaerisporangium rubeum</name>
    <dbReference type="NCBI Taxonomy" id="321317"/>
    <lineage>
        <taxon>Bacteria</taxon>
        <taxon>Bacillati</taxon>
        <taxon>Actinomycetota</taxon>
        <taxon>Actinomycetes</taxon>
        <taxon>Streptosporangiales</taxon>
        <taxon>Streptosporangiaceae</taxon>
        <taxon>Sphaerisporangium</taxon>
    </lineage>
</organism>
<evidence type="ECO:0008006" key="3">
    <source>
        <dbReference type="Google" id="ProtNLM"/>
    </source>
</evidence>
<dbReference type="EMBL" id="JACHIU010000001">
    <property type="protein sequence ID" value="MBB6472039.1"/>
    <property type="molecule type" value="Genomic_DNA"/>
</dbReference>
<dbReference type="Proteomes" id="UP000555564">
    <property type="component" value="Unassembled WGS sequence"/>
</dbReference>
<proteinExistence type="predicted"/>
<protein>
    <recommendedName>
        <fullName evidence="3">Tetracyclin repressor-like C-terminal domain-containing protein</fullName>
    </recommendedName>
</protein>
<keyword evidence="2" id="KW-1185">Reference proteome</keyword>
<reference evidence="1 2" key="1">
    <citation type="submission" date="2020-08" db="EMBL/GenBank/DDBJ databases">
        <title>Sequencing the genomes of 1000 actinobacteria strains.</title>
        <authorList>
            <person name="Klenk H.-P."/>
        </authorList>
    </citation>
    <scope>NUCLEOTIDE SEQUENCE [LARGE SCALE GENOMIC DNA]</scope>
    <source>
        <strain evidence="1 2">DSM 44936</strain>
    </source>
</reference>
<name>A0A7X0M6I4_9ACTN</name>
<comment type="caution">
    <text evidence="1">The sequence shown here is derived from an EMBL/GenBank/DDBJ whole genome shotgun (WGS) entry which is preliminary data.</text>
</comment>
<sequence length="107" mass="11422">MKVMIQLVRGGGVVLRRALAAVSMRAASVDAIRRGTLPALLTSMPRVASPGRAHHYGALLLTSVHGILGMEASGQLTREKWRTDADEILETLLGALPPTDRLCPEAI</sequence>
<accession>A0A7X0M6I4</accession>
<gene>
    <name evidence="1" type="ORF">BJ992_001470</name>
</gene>